<dbReference type="PANTHER" id="PTHR44858">
    <property type="entry name" value="TETRATRICOPEPTIDE REPEAT PROTEIN 6"/>
    <property type="match status" value="1"/>
</dbReference>
<dbReference type="SMART" id="SM00028">
    <property type="entry name" value="TPR"/>
    <property type="match status" value="4"/>
</dbReference>
<dbReference type="OrthoDB" id="600613at2"/>
<feature type="repeat" description="TPR" evidence="3">
    <location>
        <begin position="19"/>
        <end position="52"/>
    </location>
</feature>
<dbReference type="RefSeq" id="WP_132948978.1">
    <property type="nucleotide sequence ID" value="NZ_SLUL01000011.1"/>
</dbReference>
<evidence type="ECO:0000256" key="3">
    <source>
        <dbReference type="PROSITE-ProRule" id="PRU00339"/>
    </source>
</evidence>
<evidence type="ECO:0000256" key="2">
    <source>
        <dbReference type="ARBA" id="ARBA00022803"/>
    </source>
</evidence>
<dbReference type="InterPro" id="IPR019734">
    <property type="entry name" value="TPR_rpt"/>
</dbReference>
<accession>A0A4R1QM28</accession>
<comment type="caution">
    <text evidence="4">The sequence shown here is derived from an EMBL/GenBank/DDBJ whole genome shotgun (WGS) entry which is preliminary data.</text>
</comment>
<dbReference type="PROSITE" id="PS50005">
    <property type="entry name" value="TPR"/>
    <property type="match status" value="1"/>
</dbReference>
<dbReference type="InterPro" id="IPR011990">
    <property type="entry name" value="TPR-like_helical_dom_sf"/>
</dbReference>
<organism evidence="4 5">
    <name type="scientific">Thermolongibacillus altinsuensis</name>
    <dbReference type="NCBI Taxonomy" id="575256"/>
    <lineage>
        <taxon>Bacteria</taxon>
        <taxon>Bacillati</taxon>
        <taxon>Bacillota</taxon>
        <taxon>Bacilli</taxon>
        <taxon>Bacillales</taxon>
        <taxon>Anoxybacillaceae</taxon>
        <taxon>Thermolongibacillus</taxon>
    </lineage>
</organism>
<dbReference type="SUPFAM" id="SSF48452">
    <property type="entry name" value="TPR-like"/>
    <property type="match status" value="2"/>
</dbReference>
<proteinExistence type="predicted"/>
<dbReference type="Pfam" id="PF13181">
    <property type="entry name" value="TPR_8"/>
    <property type="match status" value="1"/>
</dbReference>
<dbReference type="PANTHER" id="PTHR44858:SF1">
    <property type="entry name" value="UDP-N-ACETYLGLUCOSAMINE--PEPTIDE N-ACETYLGLUCOSAMINYLTRANSFERASE SPINDLY-RELATED"/>
    <property type="match status" value="1"/>
</dbReference>
<dbReference type="Proteomes" id="UP000295658">
    <property type="component" value="Unassembled WGS sequence"/>
</dbReference>
<keyword evidence="2 3" id="KW-0802">TPR repeat</keyword>
<dbReference type="Pfam" id="PF13432">
    <property type="entry name" value="TPR_16"/>
    <property type="match status" value="2"/>
</dbReference>
<gene>
    <name evidence="4" type="ORF">EDD69_11189</name>
</gene>
<dbReference type="InterPro" id="IPR050498">
    <property type="entry name" value="Ycf3"/>
</dbReference>
<evidence type="ECO:0000313" key="5">
    <source>
        <dbReference type="Proteomes" id="UP000295658"/>
    </source>
</evidence>
<keyword evidence="5" id="KW-1185">Reference proteome</keyword>
<evidence type="ECO:0000313" key="4">
    <source>
        <dbReference type="EMBL" id="TCL47725.1"/>
    </source>
</evidence>
<evidence type="ECO:0000256" key="1">
    <source>
        <dbReference type="ARBA" id="ARBA00022737"/>
    </source>
</evidence>
<dbReference type="AlphaFoldDB" id="A0A4R1QM28"/>
<dbReference type="Gene3D" id="1.25.40.10">
    <property type="entry name" value="Tetratricopeptide repeat domain"/>
    <property type="match status" value="2"/>
</dbReference>
<keyword evidence="1" id="KW-0677">Repeat</keyword>
<protein>
    <submittedName>
        <fullName evidence="4">Tetratricopeptide repeat protein</fullName>
    </submittedName>
</protein>
<dbReference type="EMBL" id="SLUL01000011">
    <property type="protein sequence ID" value="TCL47725.1"/>
    <property type="molecule type" value="Genomic_DNA"/>
</dbReference>
<name>A0A4R1QM28_9BACL</name>
<reference evidence="4 5" key="1">
    <citation type="submission" date="2019-03" db="EMBL/GenBank/DDBJ databases">
        <title>Genomic Encyclopedia of Type Strains, Phase IV (KMG-IV): sequencing the most valuable type-strain genomes for metagenomic binning, comparative biology and taxonomic classification.</title>
        <authorList>
            <person name="Goeker M."/>
        </authorList>
    </citation>
    <scope>NUCLEOTIDE SEQUENCE [LARGE SCALE GENOMIC DNA]</scope>
    <source>
        <strain evidence="4 5">DSM 24979</strain>
    </source>
</reference>
<sequence length="485" mass="57410">MEKHIKQEMGKIIPFIQDGTYYFTKGLSFYRRRDLHKAKKYLQRAVHLEPKQAIFLCQLAIVLGELGEYQASNELLLNIVENIDEDMNECFYFIANNYAHLGLFREAMKYAELYMEREPDGEFVEHTEDLLEILTIEQEDEDEQWFDSDDILMKQEQARLLLEKGEFTEAIALLNEMVERYPEHWSAYNNLALAHFYKGEVKKAKALIHYILQHNPGNLHALCNQVVFSYYLHEEQQLVQLLQTLQKVHPMSFEHRYKLGVTFALVGRYDLAFKWLRQLYKAGFDGDAPFYYWFAYAAYHMGYRSLAETMWKKLVSIHPDKKGSEPWLYRERTIQHIQSLLSGNNTAQIFYGLYLMSKSLQKSEWPIEGQKWSHSLLRQFVDYLMGSDLNTLPRYISDGYAIVDLLAQKNDFQHEDLYVTWFFLYQKALTEQCPLTNHSAWAAAVEYVWRKEKGERATQQQMAEKYAVSPATLRKYGRIVKKIWQ</sequence>